<evidence type="ECO:0000313" key="1">
    <source>
        <dbReference type="EMBL" id="GFT10534.1"/>
    </source>
</evidence>
<sequence length="93" mass="10743">MRQVIINIDALEPDSVLRCMPTKRIRMLNGKDKALLEKLFYMNEESAIVALRKFQLQKNVKTRKCPLAVAGLKKLVLRFEEIGSLEDRVRSGR</sequence>
<keyword evidence="2" id="KW-1185">Reference proteome</keyword>
<gene>
    <name evidence="1" type="ORF">NPIL_497571</name>
</gene>
<proteinExistence type="predicted"/>
<protein>
    <submittedName>
        <fullName evidence="1">Uncharacterized protein</fullName>
    </submittedName>
</protein>
<accession>A0A8X6NET6</accession>
<comment type="caution">
    <text evidence="1">The sequence shown here is derived from an EMBL/GenBank/DDBJ whole genome shotgun (WGS) entry which is preliminary data.</text>
</comment>
<organism evidence="1 2">
    <name type="scientific">Nephila pilipes</name>
    <name type="common">Giant wood spider</name>
    <name type="synonym">Nephila maculata</name>
    <dbReference type="NCBI Taxonomy" id="299642"/>
    <lineage>
        <taxon>Eukaryota</taxon>
        <taxon>Metazoa</taxon>
        <taxon>Ecdysozoa</taxon>
        <taxon>Arthropoda</taxon>
        <taxon>Chelicerata</taxon>
        <taxon>Arachnida</taxon>
        <taxon>Araneae</taxon>
        <taxon>Araneomorphae</taxon>
        <taxon>Entelegynae</taxon>
        <taxon>Araneoidea</taxon>
        <taxon>Nephilidae</taxon>
        <taxon>Nephila</taxon>
    </lineage>
</organism>
<reference evidence="1" key="1">
    <citation type="submission" date="2020-08" db="EMBL/GenBank/DDBJ databases">
        <title>Multicomponent nature underlies the extraordinary mechanical properties of spider dragline silk.</title>
        <authorList>
            <person name="Kono N."/>
            <person name="Nakamura H."/>
            <person name="Mori M."/>
            <person name="Yoshida Y."/>
            <person name="Ohtoshi R."/>
            <person name="Malay A.D."/>
            <person name="Moran D.A.P."/>
            <person name="Tomita M."/>
            <person name="Numata K."/>
            <person name="Arakawa K."/>
        </authorList>
    </citation>
    <scope>NUCLEOTIDE SEQUENCE</scope>
</reference>
<evidence type="ECO:0000313" key="2">
    <source>
        <dbReference type="Proteomes" id="UP000887013"/>
    </source>
</evidence>
<dbReference type="OrthoDB" id="9979538at2759"/>
<dbReference type="EMBL" id="BMAW01057385">
    <property type="protein sequence ID" value="GFT10534.1"/>
    <property type="molecule type" value="Genomic_DNA"/>
</dbReference>
<dbReference type="AlphaFoldDB" id="A0A8X6NET6"/>
<name>A0A8X6NET6_NEPPI</name>
<dbReference type="Proteomes" id="UP000887013">
    <property type="component" value="Unassembled WGS sequence"/>
</dbReference>